<name>A0A0A5GJ38_9BACI</name>
<sequence length="406" mass="46939">MKSFWILSGIMIVFITIFTEQHIVAETSDEFIKTTKRTMIYDEIAGERIKVGSLEKGQTIKVEGESGNYYQIRFSHGLGQVLKRDTVIVENSGFTGKLLEEKHDQNQMIITRDHVTVYDNVSGTLVPFAKINPNMRYAVVRSYGENWWEITIGGRIGYIYKPATEMDTGVPVLMYHHILKDNENKNYRDISTTISLDFFNENMKYLADHEYKVITLQELEGYLLRKENLTGKVVAITFDDGLKTNYLYAYPILKKYGFKVAEFTITNRTRKDPTPFNPETLQFISITEIDEMNESQIFSFQAHSHGLHSRDVNYSPLMIMKSYQEIMHDLQTNQEMLTPYGEVNYFAYPFGQYDEEALQALKDSGFRMAFTTKPGKVQIGDSLLELKRQGIGPEHDLQDFDRKISN</sequence>
<proteinExistence type="predicted"/>
<reference evidence="3 4" key="1">
    <citation type="submission" date="2013-08" db="EMBL/GenBank/DDBJ databases">
        <authorList>
            <person name="Huang J."/>
            <person name="Wang G."/>
        </authorList>
    </citation>
    <scope>NUCLEOTIDE SEQUENCE [LARGE SCALE GENOMIC DNA]</scope>
    <source>
        <strain evidence="3 4">BH030004</strain>
    </source>
</reference>
<dbReference type="eggNOG" id="COG0726">
    <property type="taxonomic scope" value="Bacteria"/>
</dbReference>
<evidence type="ECO:0000256" key="1">
    <source>
        <dbReference type="ARBA" id="ARBA00022729"/>
    </source>
</evidence>
<dbReference type="InterPro" id="IPR011330">
    <property type="entry name" value="Glyco_hydro/deAcase_b/a-brl"/>
</dbReference>
<dbReference type="PROSITE" id="PS51677">
    <property type="entry name" value="NODB"/>
    <property type="match status" value="1"/>
</dbReference>
<dbReference type="InterPro" id="IPR051398">
    <property type="entry name" value="Polysacch_Deacetylase"/>
</dbReference>
<dbReference type="SUPFAM" id="SSF88713">
    <property type="entry name" value="Glycoside hydrolase/deacetylase"/>
    <property type="match status" value="1"/>
</dbReference>
<dbReference type="Gene3D" id="3.20.20.370">
    <property type="entry name" value="Glycoside hydrolase/deacetylase"/>
    <property type="match status" value="1"/>
</dbReference>
<organism evidence="3 4">
    <name type="scientific">Pontibacillus marinus BH030004 = DSM 16465</name>
    <dbReference type="NCBI Taxonomy" id="1385511"/>
    <lineage>
        <taxon>Bacteria</taxon>
        <taxon>Bacillati</taxon>
        <taxon>Bacillota</taxon>
        <taxon>Bacilli</taxon>
        <taxon>Bacillales</taxon>
        <taxon>Bacillaceae</taxon>
        <taxon>Pontibacillus</taxon>
    </lineage>
</organism>
<dbReference type="PANTHER" id="PTHR34216">
    <property type="match status" value="1"/>
</dbReference>
<gene>
    <name evidence="3" type="ORF">N783_11235</name>
</gene>
<dbReference type="STRING" id="1385511.GCA_000425225_00778"/>
<dbReference type="RefSeq" id="WP_051254977.1">
    <property type="nucleotide sequence ID" value="NZ_AULJ01000008.1"/>
</dbReference>
<comment type="caution">
    <text evidence="3">The sequence shown here is derived from an EMBL/GenBank/DDBJ whole genome shotgun (WGS) entry which is preliminary data.</text>
</comment>
<dbReference type="Pfam" id="PF01522">
    <property type="entry name" value="Polysacc_deac_1"/>
    <property type="match status" value="1"/>
</dbReference>
<dbReference type="InterPro" id="IPR002509">
    <property type="entry name" value="NODB_dom"/>
</dbReference>
<dbReference type="AlphaFoldDB" id="A0A0A5GJ38"/>
<dbReference type="GO" id="GO:0016810">
    <property type="term" value="F:hydrolase activity, acting on carbon-nitrogen (but not peptide) bonds"/>
    <property type="evidence" value="ECO:0007669"/>
    <property type="project" value="InterPro"/>
</dbReference>
<evidence type="ECO:0000313" key="4">
    <source>
        <dbReference type="Proteomes" id="UP000030403"/>
    </source>
</evidence>
<dbReference type="PANTHER" id="PTHR34216:SF13">
    <property type="entry name" value="XYLANASE_CHITIN DEACETYLASE"/>
    <property type="match status" value="1"/>
</dbReference>
<evidence type="ECO:0000259" key="2">
    <source>
        <dbReference type="PROSITE" id="PS51677"/>
    </source>
</evidence>
<dbReference type="Proteomes" id="UP000030403">
    <property type="component" value="Unassembled WGS sequence"/>
</dbReference>
<accession>A0A0A5GJ38</accession>
<keyword evidence="1" id="KW-0732">Signal</keyword>
<dbReference type="GO" id="GO:0005975">
    <property type="term" value="P:carbohydrate metabolic process"/>
    <property type="evidence" value="ECO:0007669"/>
    <property type="project" value="InterPro"/>
</dbReference>
<feature type="domain" description="NodB homology" evidence="2">
    <location>
        <begin position="232"/>
        <end position="406"/>
    </location>
</feature>
<dbReference type="EMBL" id="AVPF01000003">
    <property type="protein sequence ID" value="KGX91243.1"/>
    <property type="molecule type" value="Genomic_DNA"/>
</dbReference>
<protein>
    <submittedName>
        <fullName evidence="3">Polysaccharide deacetylase</fullName>
    </submittedName>
</protein>
<evidence type="ECO:0000313" key="3">
    <source>
        <dbReference type="EMBL" id="KGX91243.1"/>
    </source>
</evidence>
<keyword evidence="4" id="KW-1185">Reference proteome</keyword>
<dbReference type="CDD" id="cd10966">
    <property type="entry name" value="CE4_yadE_5s"/>
    <property type="match status" value="1"/>
</dbReference>
<dbReference type="OrthoDB" id="9778320at2"/>